<dbReference type="InterPro" id="IPR025110">
    <property type="entry name" value="AMP-bd_C"/>
</dbReference>
<dbReference type="Gene3D" id="3.40.50.12780">
    <property type="entry name" value="N-terminal domain of ligase-like"/>
    <property type="match status" value="1"/>
</dbReference>
<dbReference type="Pfam" id="PF00501">
    <property type="entry name" value="AMP-binding"/>
    <property type="match status" value="1"/>
</dbReference>
<gene>
    <name evidence="5" type="ORF">DCMF_20590</name>
</gene>
<reference evidence="5 6" key="1">
    <citation type="submission" date="2016-10" db="EMBL/GenBank/DDBJ databases">
        <title>Complete Genome Sequence of Peptococcaceae strain DCMF.</title>
        <authorList>
            <person name="Edwards R.J."/>
            <person name="Holland S.I."/>
            <person name="Deshpande N.P."/>
            <person name="Wong Y.K."/>
            <person name="Ertan H."/>
            <person name="Manefield M."/>
            <person name="Russell T.L."/>
            <person name="Lee M.J."/>
        </authorList>
    </citation>
    <scope>NUCLEOTIDE SEQUENCE [LARGE SCALE GENOMIC DNA]</scope>
    <source>
        <strain evidence="5 6">DCMF</strain>
    </source>
</reference>
<dbReference type="RefSeq" id="WP_214658776.1">
    <property type="nucleotide sequence ID" value="NZ_CP017634.1"/>
</dbReference>
<comment type="similarity">
    <text evidence="1">Belongs to the ATP-dependent AMP-binding enzyme family.</text>
</comment>
<dbReference type="InterPro" id="IPR020845">
    <property type="entry name" value="AMP-binding_CS"/>
</dbReference>
<feature type="domain" description="AMP-dependent synthetase/ligase" evidence="3">
    <location>
        <begin position="12"/>
        <end position="345"/>
    </location>
</feature>
<dbReference type="GO" id="GO:0031956">
    <property type="term" value="F:medium-chain fatty acid-CoA ligase activity"/>
    <property type="evidence" value="ECO:0007669"/>
    <property type="project" value="TreeGrafter"/>
</dbReference>
<dbReference type="GO" id="GO:0006631">
    <property type="term" value="P:fatty acid metabolic process"/>
    <property type="evidence" value="ECO:0007669"/>
    <property type="project" value="TreeGrafter"/>
</dbReference>
<dbReference type="Gene3D" id="3.30.300.30">
    <property type="match status" value="1"/>
</dbReference>
<feature type="domain" description="AMP-binding enzyme C-terminal" evidence="4">
    <location>
        <begin position="395"/>
        <end position="470"/>
    </location>
</feature>
<evidence type="ECO:0000256" key="1">
    <source>
        <dbReference type="ARBA" id="ARBA00006432"/>
    </source>
</evidence>
<dbReference type="InterPro" id="IPR042099">
    <property type="entry name" value="ANL_N_sf"/>
</dbReference>
<dbReference type="FunFam" id="3.30.300.30:FF:000008">
    <property type="entry name" value="2,3-dihydroxybenzoate-AMP ligase"/>
    <property type="match status" value="1"/>
</dbReference>
<proteinExistence type="inferred from homology"/>
<dbReference type="SUPFAM" id="SSF56801">
    <property type="entry name" value="Acetyl-CoA synthetase-like"/>
    <property type="match status" value="1"/>
</dbReference>
<keyword evidence="6" id="KW-1185">Reference proteome</keyword>
<dbReference type="InterPro" id="IPR045851">
    <property type="entry name" value="AMP-bd_C_sf"/>
</dbReference>
<dbReference type="EMBL" id="CP017634">
    <property type="protein sequence ID" value="ATW26839.1"/>
    <property type="molecule type" value="Genomic_DNA"/>
</dbReference>
<evidence type="ECO:0000256" key="2">
    <source>
        <dbReference type="ARBA" id="ARBA00022598"/>
    </source>
</evidence>
<dbReference type="InterPro" id="IPR000873">
    <property type="entry name" value="AMP-dep_synth/lig_dom"/>
</dbReference>
<dbReference type="PROSITE" id="PS00455">
    <property type="entry name" value="AMP_BINDING"/>
    <property type="match status" value="1"/>
</dbReference>
<organism evidence="5 6">
    <name type="scientific">Formimonas warabiya</name>
    <dbReference type="NCBI Taxonomy" id="1761012"/>
    <lineage>
        <taxon>Bacteria</taxon>
        <taxon>Bacillati</taxon>
        <taxon>Bacillota</taxon>
        <taxon>Clostridia</taxon>
        <taxon>Eubacteriales</taxon>
        <taxon>Peptococcaceae</taxon>
        <taxon>Candidatus Formimonas</taxon>
    </lineage>
</organism>
<dbReference type="AlphaFoldDB" id="A0A3G1KWV0"/>
<name>A0A3G1KWV0_FORW1</name>
<sequence length="478" mass="52735">MLHLLFTEDRSSSIALKYKNQKVSYSQLQDQVVLFREYFYDQGIGQGENVGLFCHNSPEFIYAYLAIVSLGAVVVPINNMLTPREVSFIIEDAGIKNLVTKQFMELPQKVNQLVLSDFIPTLQNLTVRQSLANLAFNGEKECVIIYTSGTTGYPKGAVLSFNNLISNAGAIGQVLQLNNSDNSLCVLPMFHSFAWTVTVVASLLKGACVTIMAAFLPKDVITTIREQGVTVVCGVPSMFNYYASLGTPEDFAGVRLFVSGGASLPVEVMNQFHQKIGKPIMEGYGLSEASPVVTMNPLERGKIGSIGVAIPGVEIKIVDADGNTLPPGEIGELITRGSNVMKGYFNLPEETKKTIIEKWLHTGDLAYADEEGYYFIVDRLKDIIIVGGLNIYPREIEEVIYQYPGIREAAVIGEKDPVRGEIVRAYIVLQEGAEFDGKSFKNFLQKNLAHYKIPKKIIQLTELPKNATGKILKKELKI</sequence>
<dbReference type="Pfam" id="PF13193">
    <property type="entry name" value="AMP-binding_C"/>
    <property type="match status" value="1"/>
</dbReference>
<keyword evidence="2 5" id="KW-0436">Ligase</keyword>
<evidence type="ECO:0000259" key="3">
    <source>
        <dbReference type="Pfam" id="PF00501"/>
    </source>
</evidence>
<evidence type="ECO:0000313" key="5">
    <source>
        <dbReference type="EMBL" id="ATW26839.1"/>
    </source>
</evidence>
<dbReference type="Proteomes" id="UP000323521">
    <property type="component" value="Chromosome"/>
</dbReference>
<dbReference type="KEGG" id="fwa:DCMF_20590"/>
<evidence type="ECO:0000259" key="4">
    <source>
        <dbReference type="Pfam" id="PF13193"/>
    </source>
</evidence>
<protein>
    <submittedName>
        <fullName evidence="5">Long-chain fatty acid--CoA ligase</fullName>
    </submittedName>
</protein>
<dbReference type="PANTHER" id="PTHR43201">
    <property type="entry name" value="ACYL-COA SYNTHETASE"/>
    <property type="match status" value="1"/>
</dbReference>
<dbReference type="PANTHER" id="PTHR43201:SF5">
    <property type="entry name" value="MEDIUM-CHAIN ACYL-COA LIGASE ACSF2, MITOCHONDRIAL"/>
    <property type="match status" value="1"/>
</dbReference>
<evidence type="ECO:0000313" key="6">
    <source>
        <dbReference type="Proteomes" id="UP000323521"/>
    </source>
</evidence>
<accession>A0A3G1KWV0</accession>